<protein>
    <submittedName>
        <fullName evidence="2">Uncharacterized protein</fullName>
    </submittedName>
</protein>
<reference evidence="2 3" key="1">
    <citation type="submission" date="2019-05" db="EMBL/GenBank/DDBJ databases">
        <title>Emergence of the Ug99 lineage of the wheat stem rust pathogen through somatic hybridization.</title>
        <authorList>
            <person name="Li F."/>
            <person name="Upadhyaya N.M."/>
            <person name="Sperschneider J."/>
            <person name="Matny O."/>
            <person name="Nguyen-Phuc H."/>
            <person name="Mago R."/>
            <person name="Raley C."/>
            <person name="Miller M.E."/>
            <person name="Silverstein K.A.T."/>
            <person name="Henningsen E."/>
            <person name="Hirsch C.D."/>
            <person name="Visser B."/>
            <person name="Pretorius Z.A."/>
            <person name="Steffenson B.J."/>
            <person name="Schwessinger B."/>
            <person name="Dodds P.N."/>
            <person name="Figueroa M."/>
        </authorList>
    </citation>
    <scope>NUCLEOTIDE SEQUENCE [LARGE SCALE GENOMIC DNA]</scope>
    <source>
        <strain evidence="2 3">Ug99</strain>
    </source>
</reference>
<dbReference type="Proteomes" id="UP000325313">
    <property type="component" value="Unassembled WGS sequence"/>
</dbReference>
<comment type="caution">
    <text evidence="2">The sequence shown here is derived from an EMBL/GenBank/DDBJ whole genome shotgun (WGS) entry which is preliminary data.</text>
</comment>
<organism evidence="2 3">
    <name type="scientific">Puccinia graminis f. sp. tritici</name>
    <dbReference type="NCBI Taxonomy" id="56615"/>
    <lineage>
        <taxon>Eukaryota</taxon>
        <taxon>Fungi</taxon>
        <taxon>Dikarya</taxon>
        <taxon>Basidiomycota</taxon>
        <taxon>Pucciniomycotina</taxon>
        <taxon>Pucciniomycetes</taxon>
        <taxon>Pucciniales</taxon>
        <taxon>Pucciniaceae</taxon>
        <taxon>Puccinia</taxon>
    </lineage>
</organism>
<evidence type="ECO:0000256" key="1">
    <source>
        <dbReference type="SAM" id="MobiDB-lite"/>
    </source>
</evidence>
<sequence>MVLLIRDLLLTIPHTSYLPLLTLSSAVTPSHSACHPTNTCQSVHSSGRSLDRSPTAAAASGPPQTPLLPLGAPPQCTLNPSPQSAVNPQSPPVPGFPAASFSEPCAFGPLFPAILRIVKVDFPLMRHRFPQPARVASALHGFSTSAASIPHAPKQFVQSFCRGALLPPHRKGFLVVKREKLPCGVARVLLSVELSSRRRRGTRDLVFEGLRSWQTGRRLQSCDQSSSCAFVFTSDFLPPLASSRESGGPTQSATQP</sequence>
<evidence type="ECO:0000313" key="3">
    <source>
        <dbReference type="Proteomes" id="UP000325313"/>
    </source>
</evidence>
<accession>A0A5B0M759</accession>
<dbReference type="EMBL" id="VDEP01000475">
    <property type="protein sequence ID" value="KAA1072997.1"/>
    <property type="molecule type" value="Genomic_DNA"/>
</dbReference>
<evidence type="ECO:0000313" key="2">
    <source>
        <dbReference type="EMBL" id="KAA1072997.1"/>
    </source>
</evidence>
<proteinExistence type="predicted"/>
<dbReference type="AlphaFoldDB" id="A0A5B0M759"/>
<feature type="compositionally biased region" description="Polar residues" evidence="1">
    <location>
        <begin position="76"/>
        <end position="88"/>
    </location>
</feature>
<feature type="region of interest" description="Disordered" evidence="1">
    <location>
        <begin position="34"/>
        <end position="91"/>
    </location>
</feature>
<name>A0A5B0M759_PUCGR</name>
<feature type="compositionally biased region" description="Polar residues" evidence="1">
    <location>
        <begin position="34"/>
        <end position="48"/>
    </location>
</feature>
<gene>
    <name evidence="2" type="ORF">PGTUg99_016545</name>
</gene>